<dbReference type="Proteomes" id="UP000294155">
    <property type="component" value="Unassembled WGS sequence"/>
</dbReference>
<protein>
    <submittedName>
        <fullName evidence="1">Uncharacterized protein</fullName>
    </submittedName>
</protein>
<accession>A0A4Q5LHF8</accession>
<comment type="caution">
    <text evidence="1">The sequence shown here is derived from an EMBL/GenBank/DDBJ whole genome shotgun (WGS) entry which is preliminary data.</text>
</comment>
<reference evidence="1 2" key="1">
    <citation type="submission" date="2019-02" db="EMBL/GenBank/DDBJ databases">
        <title>Bacterial novel species isolated from soil.</title>
        <authorList>
            <person name="Jung H.-Y."/>
        </authorList>
    </citation>
    <scope>NUCLEOTIDE SEQUENCE [LARGE SCALE GENOMIC DNA]</scope>
    <source>
        <strain evidence="1 2">1-3-3-3</strain>
    </source>
</reference>
<evidence type="ECO:0000313" key="2">
    <source>
        <dbReference type="Proteomes" id="UP000294155"/>
    </source>
</evidence>
<organism evidence="1 2">
    <name type="scientific">Hymenobacter persicinus</name>
    <dbReference type="NCBI Taxonomy" id="2025506"/>
    <lineage>
        <taxon>Bacteria</taxon>
        <taxon>Pseudomonadati</taxon>
        <taxon>Bacteroidota</taxon>
        <taxon>Cytophagia</taxon>
        <taxon>Cytophagales</taxon>
        <taxon>Hymenobacteraceae</taxon>
        <taxon>Hymenobacter</taxon>
    </lineage>
</organism>
<keyword evidence="2" id="KW-1185">Reference proteome</keyword>
<dbReference type="OrthoDB" id="772390at2"/>
<name>A0A4Q5LHF8_9BACT</name>
<dbReference type="AlphaFoldDB" id="A0A4Q5LHF8"/>
<evidence type="ECO:0000313" key="1">
    <source>
        <dbReference type="EMBL" id="RYU83779.1"/>
    </source>
</evidence>
<dbReference type="RefSeq" id="WP_129919493.1">
    <property type="nucleotide sequence ID" value="NZ_SEWE01000003.1"/>
</dbReference>
<gene>
    <name evidence="1" type="ORF">EWM57_02205</name>
</gene>
<dbReference type="EMBL" id="SEWE01000003">
    <property type="protein sequence ID" value="RYU83779.1"/>
    <property type="molecule type" value="Genomic_DNA"/>
</dbReference>
<proteinExistence type="predicted"/>
<sequence>MLRFYLLADEAPNPQPTALERLPPAGELTEDSFAQLQHQRLVEGRLDYHTGFRWSSSAVQAKLQLLLQQFPQVRPATDPGATAEQQLLLILLNASAQHTGVFALAG</sequence>